<name>A0ABR7M8Y5_9BACT</name>
<accession>A0ABR7M8Y5</accession>
<dbReference type="InterPro" id="IPR001761">
    <property type="entry name" value="Peripla_BP/Lac1_sug-bd_dom"/>
</dbReference>
<dbReference type="Proteomes" id="UP000765802">
    <property type="component" value="Unassembled WGS sequence"/>
</dbReference>
<proteinExistence type="predicted"/>
<evidence type="ECO:0000256" key="2">
    <source>
        <dbReference type="ARBA" id="ARBA00023125"/>
    </source>
</evidence>
<sequence>MEKKPVTIKEIAKRLNISVSAVSKALHDDQSIGLRTKMRVRAMAEELNYEPNQTAIFLQKGRTNTIGVIVPSLVESFFPQVISGIEEVANKHNYVVLLGQSMEDPEREQMLLETMKKHRVDGILISISKNTFQYDHLKKIKETIPLVFFDRIPDMKEIHYVACNLVSGTVQAMNYLLQQKHRIIGMVNGPEKLFSSKERLEGFRQALSKNRLKYDPSLVVNSDLSKESVIQAVKELLSSKRKPTALVAFHDNAAIDIIEYLKSIKKDKTIPVVSFANLPMSSHTVFKPAASLEQYPYLQGQKAMEVLIDVMNNKSTNAAANSAFYKVILDSRLVILK</sequence>
<dbReference type="Pfam" id="PF00356">
    <property type="entry name" value="LacI"/>
    <property type="match status" value="1"/>
</dbReference>
<evidence type="ECO:0000259" key="4">
    <source>
        <dbReference type="PROSITE" id="PS50932"/>
    </source>
</evidence>
<keyword evidence="6" id="KW-1185">Reference proteome</keyword>
<gene>
    <name evidence="5" type="ORF">BC349_10555</name>
</gene>
<comment type="caution">
    <text evidence="5">The sequence shown here is derived from an EMBL/GenBank/DDBJ whole genome shotgun (WGS) entry which is preliminary data.</text>
</comment>
<protein>
    <submittedName>
        <fullName evidence="5">LacI family transcriptional regulator</fullName>
    </submittedName>
</protein>
<dbReference type="SUPFAM" id="SSF53822">
    <property type="entry name" value="Periplasmic binding protein-like I"/>
    <property type="match status" value="1"/>
</dbReference>
<evidence type="ECO:0000313" key="5">
    <source>
        <dbReference type="EMBL" id="MBC6491476.1"/>
    </source>
</evidence>
<dbReference type="SMART" id="SM00354">
    <property type="entry name" value="HTH_LACI"/>
    <property type="match status" value="1"/>
</dbReference>
<keyword evidence="2" id="KW-0238">DNA-binding</keyword>
<dbReference type="PROSITE" id="PS50932">
    <property type="entry name" value="HTH_LACI_2"/>
    <property type="match status" value="1"/>
</dbReference>
<organism evidence="5 6">
    <name type="scientific">Flavihumibacter stibioxidans</name>
    <dbReference type="NCBI Taxonomy" id="1834163"/>
    <lineage>
        <taxon>Bacteria</taxon>
        <taxon>Pseudomonadati</taxon>
        <taxon>Bacteroidota</taxon>
        <taxon>Chitinophagia</taxon>
        <taxon>Chitinophagales</taxon>
        <taxon>Chitinophagaceae</taxon>
        <taxon>Flavihumibacter</taxon>
    </lineage>
</organism>
<evidence type="ECO:0000313" key="6">
    <source>
        <dbReference type="Proteomes" id="UP000765802"/>
    </source>
</evidence>
<keyword evidence="3" id="KW-0804">Transcription</keyword>
<dbReference type="Gene3D" id="1.10.260.40">
    <property type="entry name" value="lambda repressor-like DNA-binding domains"/>
    <property type="match status" value="1"/>
</dbReference>
<dbReference type="CDD" id="cd06267">
    <property type="entry name" value="PBP1_LacI_sugar_binding-like"/>
    <property type="match status" value="1"/>
</dbReference>
<dbReference type="SUPFAM" id="SSF47413">
    <property type="entry name" value="lambda repressor-like DNA-binding domains"/>
    <property type="match status" value="1"/>
</dbReference>
<dbReference type="PANTHER" id="PTHR30146">
    <property type="entry name" value="LACI-RELATED TRANSCRIPTIONAL REPRESSOR"/>
    <property type="match status" value="1"/>
</dbReference>
<dbReference type="RefSeq" id="WP_187256759.1">
    <property type="nucleotide sequence ID" value="NZ_JBHULF010000014.1"/>
</dbReference>
<keyword evidence="1" id="KW-0805">Transcription regulation</keyword>
<reference evidence="5 6" key="1">
    <citation type="submission" date="2016-07" db="EMBL/GenBank/DDBJ databases">
        <title>Genome analysis of Flavihumibacter stibioxidans YS-17.</title>
        <authorList>
            <person name="Shi K."/>
            <person name="Han Y."/>
            <person name="Wang G."/>
        </authorList>
    </citation>
    <scope>NUCLEOTIDE SEQUENCE [LARGE SCALE GENOMIC DNA]</scope>
    <source>
        <strain evidence="5 6">YS-17</strain>
    </source>
</reference>
<dbReference type="InterPro" id="IPR000843">
    <property type="entry name" value="HTH_LacI"/>
</dbReference>
<dbReference type="InterPro" id="IPR010982">
    <property type="entry name" value="Lambda_DNA-bd_dom_sf"/>
</dbReference>
<dbReference type="Pfam" id="PF00532">
    <property type="entry name" value="Peripla_BP_1"/>
    <property type="match status" value="1"/>
</dbReference>
<evidence type="ECO:0000256" key="1">
    <source>
        <dbReference type="ARBA" id="ARBA00023015"/>
    </source>
</evidence>
<dbReference type="CDD" id="cd01392">
    <property type="entry name" value="HTH_LacI"/>
    <property type="match status" value="1"/>
</dbReference>
<dbReference type="EMBL" id="MBUA01000012">
    <property type="protein sequence ID" value="MBC6491476.1"/>
    <property type="molecule type" value="Genomic_DNA"/>
</dbReference>
<dbReference type="PANTHER" id="PTHR30146:SF109">
    <property type="entry name" value="HTH-TYPE TRANSCRIPTIONAL REGULATOR GALS"/>
    <property type="match status" value="1"/>
</dbReference>
<dbReference type="InterPro" id="IPR028082">
    <property type="entry name" value="Peripla_BP_I"/>
</dbReference>
<dbReference type="Gene3D" id="3.40.50.2300">
    <property type="match status" value="2"/>
</dbReference>
<evidence type="ECO:0000256" key="3">
    <source>
        <dbReference type="ARBA" id="ARBA00023163"/>
    </source>
</evidence>
<feature type="domain" description="HTH lacI-type" evidence="4">
    <location>
        <begin position="6"/>
        <end position="60"/>
    </location>
</feature>